<evidence type="ECO:0000256" key="6">
    <source>
        <dbReference type="SAM" id="Phobius"/>
    </source>
</evidence>
<feature type="transmembrane region" description="Helical" evidence="6">
    <location>
        <begin position="316"/>
        <end position="336"/>
    </location>
</feature>
<gene>
    <name evidence="7" type="ORF">KN1_03560</name>
</gene>
<evidence type="ECO:0008006" key="9">
    <source>
        <dbReference type="Google" id="ProtNLM"/>
    </source>
</evidence>
<dbReference type="RefSeq" id="WP_221289122.1">
    <property type="nucleotide sequence ID" value="NZ_AP024597.1"/>
</dbReference>
<evidence type="ECO:0000256" key="2">
    <source>
        <dbReference type="ARBA" id="ARBA00022475"/>
    </source>
</evidence>
<name>A0A8D5ZGR2_9CREN</name>
<dbReference type="Pfam" id="PF01943">
    <property type="entry name" value="Polysacc_synt"/>
    <property type="match status" value="1"/>
</dbReference>
<dbReference type="AlphaFoldDB" id="A0A8D5ZGR2"/>
<feature type="transmembrane region" description="Helical" evidence="6">
    <location>
        <begin position="186"/>
        <end position="206"/>
    </location>
</feature>
<sequence>MSDELEKFGKNLLNNYVNLLQGRFISHAIGAIGSFLVIRILQPQLYGELSIAMSFVYLLNIVGNLGVNTAVTKFVAKYKVERIENAYKVISSGMLFDIIFGASLSLIAYFISPLFLLYVYNKPEVIPYAKFASLYLIFYWSFSSVFSGLLGLELTKDNSKLWIIHYSSQTFFSISLALIWDKIYGVILGYALGYGAATIYGVFLLIKHRVLNRTTLPSLLFIKEMIKFGLPLIVPSILSNVGGAYTNSIINRFLSIIELSNINATSKIGYVFDTILNPLSYAIQPILAKIDYSQRERMVNVINELTKVNSISQIPLVFFVIGFSYSIIDIIAGPSYTLAPRYLQFSMISPIITTLVGFPILNSVILFRGDSKTVSKISSINTVFYAILLSVLIPLLGPLGYFLSSWISWIPGYIVALINVKSLYPNYKFPIGTISRIYLIPSLLFLPFVFIPVHLPYLIVVGLGLLFINYKLYYKIGLISKGEAKLLITSIDNSGLRVISPLVKFILS</sequence>
<keyword evidence="2" id="KW-1003">Cell membrane</keyword>
<feature type="transmembrane region" description="Helical" evidence="6">
    <location>
        <begin position="342"/>
        <end position="367"/>
    </location>
</feature>
<feature type="transmembrane region" description="Helical" evidence="6">
    <location>
        <begin position="379"/>
        <end position="400"/>
    </location>
</feature>
<evidence type="ECO:0000313" key="7">
    <source>
        <dbReference type="EMBL" id="BCU69059.1"/>
    </source>
</evidence>
<feature type="transmembrane region" description="Helical" evidence="6">
    <location>
        <begin position="161"/>
        <end position="180"/>
    </location>
</feature>
<dbReference type="EMBL" id="AP024597">
    <property type="protein sequence ID" value="BCU69059.1"/>
    <property type="molecule type" value="Genomic_DNA"/>
</dbReference>
<protein>
    <recommendedName>
        <fullName evidence="9">Polysaccharide biosynthesis protein</fullName>
    </recommendedName>
</protein>
<evidence type="ECO:0000256" key="5">
    <source>
        <dbReference type="ARBA" id="ARBA00023136"/>
    </source>
</evidence>
<dbReference type="KEGG" id="csty:KN1_03560"/>
<evidence type="ECO:0000313" key="8">
    <source>
        <dbReference type="Proteomes" id="UP000825123"/>
    </source>
</evidence>
<organism evidence="7 8">
    <name type="scientific">Stygiolobus caldivivus</name>
    <dbReference type="NCBI Taxonomy" id="2824673"/>
    <lineage>
        <taxon>Archaea</taxon>
        <taxon>Thermoproteota</taxon>
        <taxon>Thermoprotei</taxon>
        <taxon>Sulfolobales</taxon>
        <taxon>Sulfolobaceae</taxon>
        <taxon>Stygiolobus</taxon>
    </lineage>
</organism>
<dbReference type="InterPro" id="IPR002797">
    <property type="entry name" value="Polysacc_synth"/>
</dbReference>
<comment type="subcellular location">
    <subcellularLocation>
        <location evidence="1">Cell membrane</location>
        <topology evidence="1">Multi-pass membrane protein</topology>
    </subcellularLocation>
</comment>
<dbReference type="Proteomes" id="UP000825123">
    <property type="component" value="Chromosome"/>
</dbReference>
<reference evidence="7 8" key="1">
    <citation type="submission" date="2021-04" db="EMBL/GenBank/DDBJ databases">
        <title>Complete genome sequence of Stygiolobus sp. KN-1.</title>
        <authorList>
            <person name="Nakamura K."/>
            <person name="Sakai H."/>
            <person name="Kurosawa N."/>
        </authorList>
    </citation>
    <scope>NUCLEOTIDE SEQUENCE [LARGE SCALE GENOMIC DNA]</scope>
    <source>
        <strain evidence="7 8">KN-1</strain>
    </source>
</reference>
<proteinExistence type="predicted"/>
<feature type="transmembrane region" description="Helical" evidence="6">
    <location>
        <begin position="457"/>
        <end position="474"/>
    </location>
</feature>
<feature type="transmembrane region" description="Helical" evidence="6">
    <location>
        <begin position="54"/>
        <end position="75"/>
    </location>
</feature>
<evidence type="ECO:0000256" key="3">
    <source>
        <dbReference type="ARBA" id="ARBA00022692"/>
    </source>
</evidence>
<evidence type="ECO:0000256" key="4">
    <source>
        <dbReference type="ARBA" id="ARBA00022989"/>
    </source>
</evidence>
<dbReference type="PANTHER" id="PTHR30250:SF11">
    <property type="entry name" value="O-ANTIGEN TRANSPORTER-RELATED"/>
    <property type="match status" value="1"/>
</dbReference>
<keyword evidence="8" id="KW-1185">Reference proteome</keyword>
<feature type="transmembrane region" description="Helical" evidence="6">
    <location>
        <begin position="24"/>
        <end position="42"/>
    </location>
</feature>
<dbReference type="GO" id="GO:0005886">
    <property type="term" value="C:plasma membrane"/>
    <property type="evidence" value="ECO:0007669"/>
    <property type="project" value="UniProtKB-SubCell"/>
</dbReference>
<keyword evidence="5 6" id="KW-0472">Membrane</keyword>
<dbReference type="GeneID" id="66162106"/>
<accession>A0A8D5ZGR2</accession>
<dbReference type="PANTHER" id="PTHR30250">
    <property type="entry name" value="PST FAMILY PREDICTED COLANIC ACID TRANSPORTER"/>
    <property type="match status" value="1"/>
</dbReference>
<feature type="transmembrane region" description="Helical" evidence="6">
    <location>
        <begin position="95"/>
        <end position="120"/>
    </location>
</feature>
<keyword evidence="4 6" id="KW-1133">Transmembrane helix</keyword>
<evidence type="ECO:0000256" key="1">
    <source>
        <dbReference type="ARBA" id="ARBA00004651"/>
    </source>
</evidence>
<feature type="transmembrane region" description="Helical" evidence="6">
    <location>
        <begin position="132"/>
        <end position="154"/>
    </location>
</feature>
<dbReference type="InterPro" id="IPR050833">
    <property type="entry name" value="Poly_Biosynth_Transport"/>
</dbReference>
<keyword evidence="3 6" id="KW-0812">Transmembrane</keyword>